<dbReference type="PANTHER" id="PTHR33908">
    <property type="entry name" value="MANNOSYLTRANSFERASE YKCB-RELATED"/>
    <property type="match status" value="1"/>
</dbReference>
<feature type="transmembrane region" description="Helical" evidence="8">
    <location>
        <begin position="117"/>
        <end position="136"/>
    </location>
</feature>
<proteinExistence type="predicted"/>
<feature type="transmembrane region" description="Helical" evidence="8">
    <location>
        <begin position="395"/>
        <end position="413"/>
    </location>
</feature>
<reference evidence="10 11" key="1">
    <citation type="journal article" date="2016" name="Nat. Commun.">
        <title>Thousands of microbial genomes shed light on interconnected biogeochemical processes in an aquifer system.</title>
        <authorList>
            <person name="Anantharaman K."/>
            <person name="Brown C.T."/>
            <person name="Hug L.A."/>
            <person name="Sharon I."/>
            <person name="Castelle C.J."/>
            <person name="Probst A.J."/>
            <person name="Thomas B.C."/>
            <person name="Singh A."/>
            <person name="Wilkins M.J."/>
            <person name="Karaoz U."/>
            <person name="Brodie E.L."/>
            <person name="Williams K.H."/>
            <person name="Hubbard S.S."/>
            <person name="Banfield J.F."/>
        </authorList>
    </citation>
    <scope>NUCLEOTIDE SEQUENCE [LARGE SCALE GENOMIC DNA]</scope>
</reference>
<evidence type="ECO:0000256" key="6">
    <source>
        <dbReference type="ARBA" id="ARBA00022989"/>
    </source>
</evidence>
<keyword evidence="2" id="KW-1003">Cell membrane</keyword>
<feature type="transmembrane region" description="Helical" evidence="8">
    <location>
        <begin position="308"/>
        <end position="327"/>
    </location>
</feature>
<evidence type="ECO:0000256" key="4">
    <source>
        <dbReference type="ARBA" id="ARBA00022679"/>
    </source>
</evidence>
<feature type="transmembrane region" description="Helical" evidence="8">
    <location>
        <begin position="364"/>
        <end position="383"/>
    </location>
</feature>
<evidence type="ECO:0000259" key="9">
    <source>
        <dbReference type="Pfam" id="PF13231"/>
    </source>
</evidence>
<dbReference type="EMBL" id="MHCA01000020">
    <property type="protein sequence ID" value="OGY12379.1"/>
    <property type="molecule type" value="Genomic_DNA"/>
</dbReference>
<dbReference type="GO" id="GO:0016763">
    <property type="term" value="F:pentosyltransferase activity"/>
    <property type="evidence" value="ECO:0007669"/>
    <property type="project" value="TreeGrafter"/>
</dbReference>
<keyword evidence="7 8" id="KW-0472">Membrane</keyword>
<sequence>MKKILITLILLLVIGLAVLTRFYKLGEAPAGLYVDEAGQGYSAYSILKTGKDEFGKNYPIVFRSFTDFKTPVYIYSIVPLIPQFGLTPFTIRFPSFLFSILTIPILFLLVRKLTPKNMSLPLAFLATFLFAISPWHIVFSRTYVECNLALFFLLSGVYVFYLSLQRPFLLLVAAVLFAVAVPAYHSQRLVTPLVVIFLALRHKKIIFSKTHKKWLILACVVGFVLTIPMLSIITTPGFLARAAGLNIFSEARVPAGFVADYQGIFSWLVNSRWFLSVQEFIALYLSYFSPRLMFNVGDYEPRSSFPELATFFIWQLPFYLVGLYIFTKSRLGELKFFVLILLLLAPIPAAITRDPYNTYRSLPLVIPQTIIISLGIISVFVWAKGLLGKLGLKKVFLPGVAIFSVLLLVYSLGKLYSSAILLNEYFRAKDWDWGWDRVVANVKTFDSNLPVIIDNSREEPYIELAFFLQYDPAKYQKENKEIDLENYYTDMNRNKTIKFDNITTRPINWEKDLRIMQYLIGDELAISPEQITRHGLTLIKEIKYPDKTVAFRIVKTNLK</sequence>
<gene>
    <name evidence="10" type="ORF">A3F61_02820</name>
</gene>
<evidence type="ECO:0000256" key="8">
    <source>
        <dbReference type="SAM" id="Phobius"/>
    </source>
</evidence>
<name>A0A1G1VAG2_9BACT</name>
<feature type="transmembrane region" description="Helical" evidence="8">
    <location>
        <begin position="334"/>
        <end position="352"/>
    </location>
</feature>
<protein>
    <recommendedName>
        <fullName evidence="9">Glycosyltransferase RgtA/B/C/D-like domain-containing protein</fullName>
    </recommendedName>
</protein>
<evidence type="ECO:0000313" key="11">
    <source>
        <dbReference type="Proteomes" id="UP000178272"/>
    </source>
</evidence>
<dbReference type="Pfam" id="PF13231">
    <property type="entry name" value="PMT_2"/>
    <property type="match status" value="1"/>
</dbReference>
<dbReference type="Proteomes" id="UP000178272">
    <property type="component" value="Unassembled WGS sequence"/>
</dbReference>
<feature type="transmembrane region" description="Helical" evidence="8">
    <location>
        <begin position="168"/>
        <end position="184"/>
    </location>
</feature>
<dbReference type="PANTHER" id="PTHR33908:SF11">
    <property type="entry name" value="MEMBRANE PROTEIN"/>
    <property type="match status" value="1"/>
</dbReference>
<dbReference type="AlphaFoldDB" id="A0A1G1VAG2"/>
<evidence type="ECO:0000256" key="1">
    <source>
        <dbReference type="ARBA" id="ARBA00004651"/>
    </source>
</evidence>
<comment type="subcellular location">
    <subcellularLocation>
        <location evidence="1">Cell membrane</location>
        <topology evidence="1">Multi-pass membrane protein</topology>
    </subcellularLocation>
</comment>
<organism evidence="10 11">
    <name type="scientific">Candidatus Blackburnbacteria bacterium RIFCSPHIGHO2_12_FULL_41_13b</name>
    <dbReference type="NCBI Taxonomy" id="1797517"/>
    <lineage>
        <taxon>Bacteria</taxon>
        <taxon>Candidatus Blackburniibacteriota</taxon>
    </lineage>
</organism>
<evidence type="ECO:0000256" key="5">
    <source>
        <dbReference type="ARBA" id="ARBA00022692"/>
    </source>
</evidence>
<accession>A0A1G1VAG2</accession>
<feature type="domain" description="Glycosyltransferase RgtA/B/C/D-like" evidence="9">
    <location>
        <begin position="84"/>
        <end position="231"/>
    </location>
</feature>
<keyword evidence="3" id="KW-0328">Glycosyltransferase</keyword>
<evidence type="ECO:0000256" key="2">
    <source>
        <dbReference type="ARBA" id="ARBA00022475"/>
    </source>
</evidence>
<dbReference type="GO" id="GO:0009103">
    <property type="term" value="P:lipopolysaccharide biosynthetic process"/>
    <property type="evidence" value="ECO:0007669"/>
    <property type="project" value="UniProtKB-ARBA"/>
</dbReference>
<dbReference type="STRING" id="1797517.A3F61_02820"/>
<keyword evidence="5 8" id="KW-0812">Transmembrane</keyword>
<evidence type="ECO:0000256" key="7">
    <source>
        <dbReference type="ARBA" id="ARBA00023136"/>
    </source>
</evidence>
<keyword evidence="6 8" id="KW-1133">Transmembrane helix</keyword>
<comment type="caution">
    <text evidence="10">The sequence shown here is derived from an EMBL/GenBank/DDBJ whole genome shotgun (WGS) entry which is preliminary data.</text>
</comment>
<dbReference type="GO" id="GO:0005886">
    <property type="term" value="C:plasma membrane"/>
    <property type="evidence" value="ECO:0007669"/>
    <property type="project" value="UniProtKB-SubCell"/>
</dbReference>
<dbReference type="InterPro" id="IPR038731">
    <property type="entry name" value="RgtA/B/C-like"/>
</dbReference>
<feature type="transmembrane region" description="Helical" evidence="8">
    <location>
        <begin position="214"/>
        <end position="233"/>
    </location>
</feature>
<feature type="transmembrane region" description="Helical" evidence="8">
    <location>
        <begin position="89"/>
        <end position="110"/>
    </location>
</feature>
<dbReference type="InterPro" id="IPR050297">
    <property type="entry name" value="LipidA_mod_glycosyltrf_83"/>
</dbReference>
<evidence type="ECO:0000313" key="10">
    <source>
        <dbReference type="EMBL" id="OGY12379.1"/>
    </source>
</evidence>
<keyword evidence="4" id="KW-0808">Transferase</keyword>
<evidence type="ECO:0000256" key="3">
    <source>
        <dbReference type="ARBA" id="ARBA00022676"/>
    </source>
</evidence>